<accession>A0A0R1M5Y8</accession>
<dbReference type="RefSeq" id="WP_057741674.1">
    <property type="nucleotide sequence ID" value="NZ_AZEF01000002.1"/>
</dbReference>
<dbReference type="PATRIC" id="fig|1423731.3.peg.1843"/>
<dbReference type="STRING" id="1423731.FC81_GL001797"/>
<keyword evidence="3" id="KW-0808">Transferase</keyword>
<evidence type="ECO:0000313" key="10">
    <source>
        <dbReference type="Proteomes" id="UP000051621"/>
    </source>
</evidence>
<feature type="transmembrane region" description="Helical" evidence="8">
    <location>
        <begin position="12"/>
        <end position="33"/>
    </location>
</feature>
<evidence type="ECO:0000256" key="4">
    <source>
        <dbReference type="ARBA" id="ARBA00022692"/>
    </source>
</evidence>
<feature type="transmembrane region" description="Helical" evidence="8">
    <location>
        <begin position="168"/>
        <end position="195"/>
    </location>
</feature>
<dbReference type="InterPro" id="IPR018584">
    <property type="entry name" value="GT87"/>
</dbReference>
<feature type="transmembrane region" description="Helical" evidence="8">
    <location>
        <begin position="90"/>
        <end position="112"/>
    </location>
</feature>
<dbReference type="Proteomes" id="UP000051621">
    <property type="component" value="Unassembled WGS sequence"/>
</dbReference>
<comment type="caution">
    <text evidence="9">The sequence shown here is derived from an EMBL/GenBank/DDBJ whole genome shotgun (WGS) entry which is preliminary data.</text>
</comment>
<dbReference type="GO" id="GO:0016758">
    <property type="term" value="F:hexosyltransferase activity"/>
    <property type="evidence" value="ECO:0007669"/>
    <property type="project" value="InterPro"/>
</dbReference>
<feature type="transmembrane region" description="Helical" evidence="8">
    <location>
        <begin position="361"/>
        <end position="379"/>
    </location>
</feature>
<evidence type="ECO:0000256" key="3">
    <source>
        <dbReference type="ARBA" id="ARBA00022679"/>
    </source>
</evidence>
<reference evidence="9 10" key="1">
    <citation type="journal article" date="2015" name="Genome Announc.">
        <title>Expanding the biotechnology potential of lactobacilli through comparative genomics of 213 strains and associated genera.</title>
        <authorList>
            <person name="Sun Z."/>
            <person name="Harris H.M."/>
            <person name="McCann A."/>
            <person name="Guo C."/>
            <person name="Argimon S."/>
            <person name="Zhang W."/>
            <person name="Yang X."/>
            <person name="Jeffery I.B."/>
            <person name="Cooney J.C."/>
            <person name="Kagawa T.F."/>
            <person name="Liu W."/>
            <person name="Song Y."/>
            <person name="Salvetti E."/>
            <person name="Wrobel A."/>
            <person name="Rasinkangas P."/>
            <person name="Parkhill J."/>
            <person name="Rea M.C."/>
            <person name="O'Sullivan O."/>
            <person name="Ritari J."/>
            <person name="Douillard F.P."/>
            <person name="Paul Ross R."/>
            <person name="Yang R."/>
            <person name="Briner A.E."/>
            <person name="Felis G.E."/>
            <person name="de Vos W.M."/>
            <person name="Barrangou R."/>
            <person name="Klaenhammer T.R."/>
            <person name="Caufield P.W."/>
            <person name="Cui Y."/>
            <person name="Zhang H."/>
            <person name="O'Toole P.W."/>
        </authorList>
    </citation>
    <scope>NUCLEOTIDE SEQUENCE [LARGE SCALE GENOMIC DNA]</scope>
    <source>
        <strain evidence="9 10">DSM 19910</strain>
    </source>
</reference>
<evidence type="ECO:0000256" key="7">
    <source>
        <dbReference type="ARBA" id="ARBA00024033"/>
    </source>
</evidence>
<feature type="transmembrane region" description="Helical" evidence="8">
    <location>
        <begin position="334"/>
        <end position="355"/>
    </location>
</feature>
<evidence type="ECO:0000256" key="1">
    <source>
        <dbReference type="ARBA" id="ARBA00004651"/>
    </source>
</evidence>
<evidence type="ECO:0000256" key="6">
    <source>
        <dbReference type="ARBA" id="ARBA00023136"/>
    </source>
</evidence>
<feature type="transmembrane region" description="Helical" evidence="8">
    <location>
        <begin position="142"/>
        <end position="161"/>
    </location>
</feature>
<protein>
    <submittedName>
        <fullName evidence="9">Uncharacterized protein</fullName>
    </submittedName>
</protein>
<dbReference type="OrthoDB" id="9776737at2"/>
<evidence type="ECO:0000256" key="2">
    <source>
        <dbReference type="ARBA" id="ARBA00022475"/>
    </source>
</evidence>
<evidence type="ECO:0000313" key="9">
    <source>
        <dbReference type="EMBL" id="KRL03543.1"/>
    </source>
</evidence>
<feature type="transmembrane region" description="Helical" evidence="8">
    <location>
        <begin position="294"/>
        <end position="313"/>
    </location>
</feature>
<comment type="subcellular location">
    <subcellularLocation>
        <location evidence="1">Cell membrane</location>
        <topology evidence="1">Multi-pass membrane protein</topology>
    </subcellularLocation>
</comment>
<dbReference type="EMBL" id="AZEF01000002">
    <property type="protein sequence ID" value="KRL03543.1"/>
    <property type="molecule type" value="Genomic_DNA"/>
</dbReference>
<sequence length="400" mass="46060">MTRIEEKIIDFIIDKRIILLGAVVTVLAIWIRIGGADLVSTDARVFLLPWFDVIDHHGGLASLGEQVGDYNIPYQTIIALMTYLPFKPLYMYKIVSVFFDFVLAIASGLCAMELKQKRSLKLFTFVYATVLMLPTVIWNSAYWGQCDSIFVAFTVLAVLFLHRDKPIVSFIFLGLAFSFKLQTIFIVPFFIYIYLVKKNYSVFHFLLVPAVMYLMCVPSFIFGRNFMAPFEIYTSQTDTYHNLQMNFMNLWSIVGGKQYDILKDFASLLTIFILGAGLVWFLGKKNLLHSDKFFLEILVWTIWTSVMFLPSMHDRYAYMLDIFLVILAFKDKRFSLFACISIGISMLEYSALLFGTEAGQVEIGIGYLTAYAVYTYSLMKMMRITVESKVGAEKKYRRSH</sequence>
<dbReference type="GO" id="GO:0005886">
    <property type="term" value="C:plasma membrane"/>
    <property type="evidence" value="ECO:0007669"/>
    <property type="project" value="UniProtKB-SubCell"/>
</dbReference>
<feature type="transmembrane region" description="Helical" evidence="8">
    <location>
        <begin position="201"/>
        <end position="222"/>
    </location>
</feature>
<comment type="similarity">
    <text evidence="7">Belongs to the glycosyltransferase 87 family.</text>
</comment>
<dbReference type="Pfam" id="PF09594">
    <property type="entry name" value="GT87"/>
    <property type="match status" value="1"/>
</dbReference>
<feature type="transmembrane region" description="Helical" evidence="8">
    <location>
        <begin position="119"/>
        <end position="136"/>
    </location>
</feature>
<proteinExistence type="inferred from homology"/>
<dbReference type="AlphaFoldDB" id="A0A0R1M5Y8"/>
<gene>
    <name evidence="9" type="ORF">FC81_GL001797</name>
</gene>
<keyword evidence="4 8" id="KW-0812">Transmembrane</keyword>
<keyword evidence="6 8" id="KW-0472">Membrane</keyword>
<feature type="transmembrane region" description="Helical" evidence="8">
    <location>
        <begin position="265"/>
        <end position="282"/>
    </location>
</feature>
<keyword evidence="5 8" id="KW-1133">Transmembrane helix</keyword>
<evidence type="ECO:0000256" key="5">
    <source>
        <dbReference type="ARBA" id="ARBA00022989"/>
    </source>
</evidence>
<name>A0A0R1M5Y8_9LACO</name>
<organism evidence="9 10">
    <name type="scientific">Liquorilactobacillus capillatus DSM 19910</name>
    <dbReference type="NCBI Taxonomy" id="1423731"/>
    <lineage>
        <taxon>Bacteria</taxon>
        <taxon>Bacillati</taxon>
        <taxon>Bacillota</taxon>
        <taxon>Bacilli</taxon>
        <taxon>Lactobacillales</taxon>
        <taxon>Lactobacillaceae</taxon>
        <taxon>Liquorilactobacillus</taxon>
    </lineage>
</organism>
<keyword evidence="2" id="KW-1003">Cell membrane</keyword>
<evidence type="ECO:0000256" key="8">
    <source>
        <dbReference type="SAM" id="Phobius"/>
    </source>
</evidence>
<keyword evidence="10" id="KW-1185">Reference proteome</keyword>